<proteinExistence type="predicted"/>
<evidence type="ECO:0000313" key="2">
    <source>
        <dbReference type="WBParaSite" id="Pan_g6051.t1"/>
    </source>
</evidence>
<sequence length="852" mass="100891">MPDDKLYGFFFAEKAPLLRNLKPYAKSSDADLNKVLDRIWKNYVIKAKTYSHYEVLRSAQLIRGLDTTGYLASLKKAQNEKSEYKIHPQYQYLKEMRDILLRDPLFVQRHLDDMYEILEAGMKMLTPDESKMLAKRAYWDTFMNYDAQKASNLKEDATDDQELPIIIMDDFENHAYNRFQKTLTLMKTVFKTSDVLPQWSQLSEEDRQPYYQEARLCVIAHRAYTLFWNEASNGYMQNFDETNPDKRTVKKTWIEMSLESRQTYFDKAKENVLTDTVNGRNGMGELYRKDEDKISDPAELEFVYPREILEFKNNGFAIFVNHKRPELLKEPGMKEKQYFYLNLVLRDRWNTLSIEECQEYESIANSMKKADEETAKKESSKPLLIKKLKSSVPKPDNRICAPKLLTDEADYDAFLEYSQTTKEAGFTELTEAELWQKWIELSPEEQENYYGRVLSDQAFLLYKKDFGHVELRQDMSNIVEYELEHAELKKTWDGFAAPTREAYIKQYKENKASEKQKIRENRDSCLVYPPRFFKKSKAVIEKITSRVMLLYPAIITTDIDEEQKAFIAYMEKQRPELLKEPGMDKKRHFHLSLILQQRWNKLCVTKREEYNQIVRRIMLIHKALADFDRDTQKTLKSLPRWSLYNIEMIERSQLQVLRQFDDVDEYYSWMPDGKRRIPINDKIPEVQLPLGSNRVIPNSFMRMNRFLASAPITDSEPNPVRLSAPPPSKPWHFDMSCFTDKTDLEAFNQFKAEVQSMTATNLSNEWLLWEQFVYLEKAQRDSYYDNVQKTKAESKARLLYAKANVVAMQARADNCNYIKKLHELHQEWEKLNAATKNSYLDTHKKMKRLRQA</sequence>
<protein>
    <submittedName>
        <fullName evidence="2">HMG box domain-containing protein</fullName>
    </submittedName>
</protein>
<dbReference type="WBParaSite" id="Pan_g6051.t1">
    <property type="protein sequence ID" value="Pan_g6051.t1"/>
    <property type="gene ID" value="Pan_g6051"/>
</dbReference>
<keyword evidence="1" id="KW-1185">Reference proteome</keyword>
<dbReference type="Proteomes" id="UP000492821">
    <property type="component" value="Unassembled WGS sequence"/>
</dbReference>
<name>A0A7E4W2Q1_PANRE</name>
<accession>A0A7E4W2Q1</accession>
<reference evidence="1" key="1">
    <citation type="journal article" date="2013" name="Genetics">
        <title>The draft genome and transcriptome of Panagrellus redivivus are shaped by the harsh demands of a free-living lifestyle.</title>
        <authorList>
            <person name="Srinivasan J."/>
            <person name="Dillman A.R."/>
            <person name="Macchietto M.G."/>
            <person name="Heikkinen L."/>
            <person name="Lakso M."/>
            <person name="Fracchia K.M."/>
            <person name="Antoshechkin I."/>
            <person name="Mortazavi A."/>
            <person name="Wong G."/>
            <person name="Sternberg P.W."/>
        </authorList>
    </citation>
    <scope>NUCLEOTIDE SEQUENCE [LARGE SCALE GENOMIC DNA]</scope>
    <source>
        <strain evidence="1">MT8872</strain>
    </source>
</reference>
<dbReference type="AlphaFoldDB" id="A0A7E4W2Q1"/>
<organism evidence="1 2">
    <name type="scientific">Panagrellus redivivus</name>
    <name type="common">Microworm</name>
    <dbReference type="NCBI Taxonomy" id="6233"/>
    <lineage>
        <taxon>Eukaryota</taxon>
        <taxon>Metazoa</taxon>
        <taxon>Ecdysozoa</taxon>
        <taxon>Nematoda</taxon>
        <taxon>Chromadorea</taxon>
        <taxon>Rhabditida</taxon>
        <taxon>Tylenchina</taxon>
        <taxon>Panagrolaimomorpha</taxon>
        <taxon>Panagrolaimoidea</taxon>
        <taxon>Panagrolaimidae</taxon>
        <taxon>Panagrellus</taxon>
    </lineage>
</organism>
<evidence type="ECO:0000313" key="1">
    <source>
        <dbReference type="Proteomes" id="UP000492821"/>
    </source>
</evidence>
<reference evidence="2" key="2">
    <citation type="submission" date="2020-10" db="UniProtKB">
        <authorList>
            <consortium name="WormBaseParasite"/>
        </authorList>
    </citation>
    <scope>IDENTIFICATION</scope>
</reference>
<dbReference type="CDD" id="cd00084">
    <property type="entry name" value="HMG-box_SF"/>
    <property type="match status" value="1"/>
</dbReference>